<dbReference type="GeneID" id="75277117"/>
<dbReference type="EMBL" id="JAPZVI010000036">
    <property type="protein sequence ID" value="MCZ8405258.1"/>
    <property type="molecule type" value="Genomic_DNA"/>
</dbReference>
<name>A0A0D6HRX2_ALCXX</name>
<dbReference type="KEGG" id="axx:ERS451415_03121"/>
<dbReference type="RefSeq" id="WP_006387218.1">
    <property type="nucleotide sequence ID" value="NZ_CABIYZ010000006.1"/>
</dbReference>
<accession>A0A0M7E1F6</accession>
<evidence type="ECO:0000313" key="3">
    <source>
        <dbReference type="EMBL" id="MCZ8405258.1"/>
    </source>
</evidence>
<evidence type="ECO:0000256" key="2">
    <source>
        <dbReference type="SAM" id="SignalP"/>
    </source>
</evidence>
<reference evidence="3" key="1">
    <citation type="submission" date="2022-12" db="EMBL/GenBank/DDBJ databases">
        <authorList>
            <person name="Voronina O.L."/>
            <person name="Kunda M.S."/>
            <person name="Ryzhova N."/>
            <person name="Aksenova E.I."/>
        </authorList>
    </citation>
    <scope>NUCLEOTIDE SEQUENCE</scope>
    <source>
        <strain evidence="3">SCCH136:Ach223948</strain>
    </source>
</reference>
<dbReference type="InterPro" id="IPR005064">
    <property type="entry name" value="BUG"/>
</dbReference>
<protein>
    <submittedName>
        <fullName evidence="3">Tripartite tricarboxylate transporter substrate binding protein</fullName>
    </submittedName>
</protein>
<comment type="similarity">
    <text evidence="1">Belongs to the UPF0065 (bug) family.</text>
</comment>
<dbReference type="PANTHER" id="PTHR42928:SF5">
    <property type="entry name" value="BLR1237 PROTEIN"/>
    <property type="match status" value="1"/>
</dbReference>
<accession>A0A0D6HRX2</accession>
<feature type="signal peptide" evidence="2">
    <location>
        <begin position="1"/>
        <end position="27"/>
    </location>
</feature>
<evidence type="ECO:0000313" key="4">
    <source>
        <dbReference type="Proteomes" id="UP001141992"/>
    </source>
</evidence>
<gene>
    <name evidence="3" type="ORF">O9570_27660</name>
</gene>
<proteinExistence type="inferred from homology"/>
<dbReference type="Pfam" id="PF03401">
    <property type="entry name" value="TctC"/>
    <property type="match status" value="1"/>
</dbReference>
<dbReference type="PIRSF" id="PIRSF017082">
    <property type="entry name" value="YflP"/>
    <property type="match status" value="1"/>
</dbReference>
<dbReference type="PANTHER" id="PTHR42928">
    <property type="entry name" value="TRICARBOXYLATE-BINDING PROTEIN"/>
    <property type="match status" value="1"/>
</dbReference>
<comment type="caution">
    <text evidence="3">The sequence shown here is derived from an EMBL/GenBank/DDBJ whole genome shotgun (WGS) entry which is preliminary data.</text>
</comment>
<keyword evidence="2" id="KW-0732">Signal</keyword>
<dbReference type="Gene3D" id="3.40.190.150">
    <property type="entry name" value="Bordetella uptake gene, domain 1"/>
    <property type="match status" value="1"/>
</dbReference>
<dbReference type="AlphaFoldDB" id="A0A0D6HRX2"/>
<dbReference type="CDD" id="cd13578">
    <property type="entry name" value="PBP2_Bug27"/>
    <property type="match status" value="1"/>
</dbReference>
<dbReference type="Proteomes" id="UP001141992">
    <property type="component" value="Unassembled WGS sequence"/>
</dbReference>
<feature type="chain" id="PRO_5002305223" evidence="2">
    <location>
        <begin position="28"/>
        <end position="331"/>
    </location>
</feature>
<dbReference type="eggNOG" id="COG3181">
    <property type="taxonomic scope" value="Bacteria"/>
</dbReference>
<dbReference type="Gene3D" id="3.40.190.10">
    <property type="entry name" value="Periplasmic binding protein-like II"/>
    <property type="match status" value="1"/>
</dbReference>
<sequence>MTKPCMARRLRLGAAIALALGFSPAWAQAPYPAKPITLVVPFAAGGGADVVARLVAAKLPQQLGGQSVIVDNKPGASGNIGAQQVARAAPDGYTFLLTNSTLTINAALQMRGTPDVKKSLAPISLLVSAPVALGVNPAIPARTVPELVAYIQQNKDKLSYSSCGNGTPQHFVGESVKQMAKLDIVHVPYKGCAPAINDGLGNQVPVLFSTIPNLAPHADAGKLRMIAVASRQRVSFLPNVPAIAETAPFGDLDISVWFGILGPRDLPADVKAKFEQAVAETMKNPAVQQEFRDRYYEVVQTGPAAMARQLDGDLGLYSALASKSGISLDQQ</sequence>
<organism evidence="3 4">
    <name type="scientific">Alcaligenes xylosoxydans xylosoxydans</name>
    <name type="common">Achromobacter xylosoxidans</name>
    <dbReference type="NCBI Taxonomy" id="85698"/>
    <lineage>
        <taxon>Bacteria</taxon>
        <taxon>Pseudomonadati</taxon>
        <taxon>Pseudomonadota</taxon>
        <taxon>Betaproteobacteria</taxon>
        <taxon>Burkholderiales</taxon>
        <taxon>Alcaligenaceae</taxon>
        <taxon>Achromobacter</taxon>
    </lineage>
</organism>
<dbReference type="SUPFAM" id="SSF53850">
    <property type="entry name" value="Periplasmic binding protein-like II"/>
    <property type="match status" value="1"/>
</dbReference>
<evidence type="ECO:0000256" key="1">
    <source>
        <dbReference type="ARBA" id="ARBA00006987"/>
    </source>
</evidence>
<dbReference type="InterPro" id="IPR042100">
    <property type="entry name" value="Bug_dom1"/>
</dbReference>